<dbReference type="PANTHER" id="PTHR11567">
    <property type="entry name" value="ACID PHOSPHATASE-RELATED"/>
    <property type="match status" value="1"/>
</dbReference>
<dbReference type="Gene3D" id="3.40.50.1240">
    <property type="entry name" value="Phosphoglycerate mutase-like"/>
    <property type="match status" value="1"/>
</dbReference>
<dbReference type="GO" id="GO:0016791">
    <property type="term" value="F:phosphatase activity"/>
    <property type="evidence" value="ECO:0007669"/>
    <property type="project" value="TreeGrafter"/>
</dbReference>
<feature type="region of interest" description="Disordered" evidence="1">
    <location>
        <begin position="508"/>
        <end position="573"/>
    </location>
</feature>
<feature type="region of interest" description="Disordered" evidence="1">
    <location>
        <begin position="448"/>
        <end position="476"/>
    </location>
</feature>
<dbReference type="InterPro" id="IPR029033">
    <property type="entry name" value="His_PPase_superfam"/>
</dbReference>
<evidence type="ECO:0000256" key="3">
    <source>
        <dbReference type="SAM" id="SignalP"/>
    </source>
</evidence>
<dbReference type="PANTHER" id="PTHR11567:SF127">
    <property type="entry name" value="HISTIDINE ACID PHOSPHATASE"/>
    <property type="match status" value="1"/>
</dbReference>
<evidence type="ECO:0000256" key="2">
    <source>
        <dbReference type="SAM" id="Phobius"/>
    </source>
</evidence>
<evidence type="ECO:0008006" key="6">
    <source>
        <dbReference type="Google" id="ProtNLM"/>
    </source>
</evidence>
<gene>
    <name evidence="4" type="ORF">SBOR_6775</name>
</gene>
<dbReference type="STRING" id="1432307.W9CAM4"/>
<dbReference type="InterPro" id="IPR050645">
    <property type="entry name" value="Histidine_acid_phosphatase"/>
</dbReference>
<proteinExistence type="predicted"/>
<feature type="signal peptide" evidence="3">
    <location>
        <begin position="1"/>
        <end position="18"/>
    </location>
</feature>
<accession>W9CAM4</accession>
<dbReference type="EMBL" id="AYSA01000357">
    <property type="protein sequence ID" value="ESZ92838.1"/>
    <property type="molecule type" value="Genomic_DNA"/>
</dbReference>
<keyword evidence="2" id="KW-0812">Transmembrane</keyword>
<keyword evidence="2" id="KW-0472">Membrane</keyword>
<feature type="transmembrane region" description="Helical" evidence="2">
    <location>
        <begin position="411"/>
        <end position="437"/>
    </location>
</feature>
<comment type="caution">
    <text evidence="4">The sequence shown here is derived from an EMBL/GenBank/DDBJ whole genome shotgun (WGS) entry which is preliminary data.</text>
</comment>
<reference evidence="4 5" key="1">
    <citation type="journal article" date="2014" name="Genome Announc.">
        <title>Draft genome sequence of Sclerotinia borealis, a psychrophilic plant pathogenic fungus.</title>
        <authorList>
            <person name="Mardanov A.V."/>
            <person name="Beletsky A.V."/>
            <person name="Kadnikov V.V."/>
            <person name="Ignatov A.N."/>
            <person name="Ravin N.V."/>
        </authorList>
    </citation>
    <scope>NUCLEOTIDE SEQUENCE [LARGE SCALE GENOMIC DNA]</scope>
    <source>
        <strain evidence="5">F-4157</strain>
    </source>
</reference>
<evidence type="ECO:0000313" key="5">
    <source>
        <dbReference type="Proteomes" id="UP000019487"/>
    </source>
</evidence>
<keyword evidence="2" id="KW-1133">Transmembrane helix</keyword>
<dbReference type="SUPFAM" id="SSF53254">
    <property type="entry name" value="Phosphoglycerate mutase-like"/>
    <property type="match status" value="1"/>
</dbReference>
<dbReference type="AlphaFoldDB" id="W9CAM4"/>
<organism evidence="4 5">
    <name type="scientific">Sclerotinia borealis (strain F-4128)</name>
    <dbReference type="NCBI Taxonomy" id="1432307"/>
    <lineage>
        <taxon>Eukaryota</taxon>
        <taxon>Fungi</taxon>
        <taxon>Dikarya</taxon>
        <taxon>Ascomycota</taxon>
        <taxon>Pezizomycotina</taxon>
        <taxon>Leotiomycetes</taxon>
        <taxon>Helotiales</taxon>
        <taxon>Sclerotiniaceae</taxon>
        <taxon>Sclerotinia</taxon>
    </lineage>
</organism>
<feature type="compositionally biased region" description="Basic and acidic residues" evidence="1">
    <location>
        <begin position="549"/>
        <end position="558"/>
    </location>
</feature>
<dbReference type="OrthoDB" id="258392at2759"/>
<sequence length="573" mass="62194">MAMSATLFLLSLTSLVNAQSNTVPITWSSIVYTYHGEITPTLVNATPPVLTPLGASQLYNSGSIIRDRYLNSSATELTLGLPINDLSDQYIINNQLQVWSTSGEYMIGSVQAFMQGLYPPVPGEIAGNDQFSSYDIATKFTETSPNATSLMTSTQDFYLSLANTFFSGIDSSMLNYGNAIDLYYYALYQYNHNISIFSMTNAFGLLQTLNEFASEQAVSFNTPSATSNIQSISGQTFGSKMIQQFQQTISSSGVSDKLSLYFGSYEPMLAFFHLSSLSTSDRTRRRFSMLPDYGSMMAVELFSYVEEGQYDSSLPFPDATELWVRFLFRNGTSDTDPLISYPLFNLGNSEIDMKYNDFVTEIGKFALNDLSDWCRACASISLFCEAILSNESSSSGSKKSTTLHSKQVNGVVGGIIGAIVTLVVVTIIASALALLGFRMQYRYREKKTPNSAGGVGTLKRSSRSSGGGGGFKGPEKLASDADLDIVEGSGSGSKFGATARHERVGSWEMGDALAGGKNNGTSLNKRSEGEMGGDFYLGRESVVRSTADYSRRSEDGIGGHDPWGKGVQSEDYV</sequence>
<name>W9CAM4_SCLBF</name>
<protein>
    <recommendedName>
        <fullName evidence="6">Histidine acid phosphatase</fullName>
    </recommendedName>
</protein>
<keyword evidence="5" id="KW-1185">Reference proteome</keyword>
<dbReference type="HOGENOM" id="CLU_023111_0_1_1"/>
<feature type="chain" id="PRO_5004920282" description="Histidine acid phosphatase" evidence="3">
    <location>
        <begin position="19"/>
        <end position="573"/>
    </location>
</feature>
<dbReference type="Proteomes" id="UP000019487">
    <property type="component" value="Unassembled WGS sequence"/>
</dbReference>
<evidence type="ECO:0000313" key="4">
    <source>
        <dbReference type="EMBL" id="ESZ92838.1"/>
    </source>
</evidence>
<evidence type="ECO:0000256" key="1">
    <source>
        <dbReference type="SAM" id="MobiDB-lite"/>
    </source>
</evidence>
<keyword evidence="3" id="KW-0732">Signal</keyword>